<organism evidence="1 2">
    <name type="scientific">Taklimakanibacter albus</name>
    <dbReference type="NCBI Taxonomy" id="2800327"/>
    <lineage>
        <taxon>Bacteria</taxon>
        <taxon>Pseudomonadati</taxon>
        <taxon>Pseudomonadota</taxon>
        <taxon>Alphaproteobacteria</taxon>
        <taxon>Hyphomicrobiales</taxon>
        <taxon>Aestuariivirgaceae</taxon>
        <taxon>Taklimakanibacter</taxon>
    </lineage>
</organism>
<name>A0ACC5R071_9HYPH</name>
<accession>A0ACC5R071</accession>
<protein>
    <submittedName>
        <fullName evidence="1">ABC transporter permease</fullName>
    </submittedName>
</protein>
<dbReference type="Proteomes" id="UP000616151">
    <property type="component" value="Unassembled WGS sequence"/>
</dbReference>
<sequence length="315" mass="33805">MSTTTVNQAPDSQSPYGFWPTLRGVLQQKTALAGLVIVAFFVIIALISPWIEPYSISEASCGVFEAPSRAHWLGCDDGGVDMLSLVLRGGRISMIVGAVATLIAIGIGATIGVLSGYFGGWVDTLLMRITDYFLVVPQIVLMIAIAAVWGPSLSHVIIVIGALMWTGTARLIRAQVKSLRERVYVKRVEAVGAGHAHIIFNHIIPQIGPLLVANTVLAITVAIFNETALAFLGLSDPTAVTWGTIMEHAFDRAAVSSGAWWAIVPAGLSVAFLIMGCYMLGRSIEDALNPRLKVSYLSTHFWRLRPLVGRGPDAL</sequence>
<reference evidence="1" key="1">
    <citation type="submission" date="2021-01" db="EMBL/GenBank/DDBJ databases">
        <authorList>
            <person name="Sun Q."/>
        </authorList>
    </citation>
    <scope>NUCLEOTIDE SEQUENCE</scope>
    <source>
        <strain evidence="1">YIM B02566</strain>
    </source>
</reference>
<proteinExistence type="predicted"/>
<keyword evidence="2" id="KW-1185">Reference proteome</keyword>
<evidence type="ECO:0000313" key="2">
    <source>
        <dbReference type="Proteomes" id="UP000616151"/>
    </source>
</evidence>
<dbReference type="EMBL" id="JAENHL010000006">
    <property type="protein sequence ID" value="MBK1865994.1"/>
    <property type="molecule type" value="Genomic_DNA"/>
</dbReference>
<evidence type="ECO:0000313" key="1">
    <source>
        <dbReference type="EMBL" id="MBK1865994.1"/>
    </source>
</evidence>
<gene>
    <name evidence="1" type="ORF">JHL16_06485</name>
</gene>
<comment type="caution">
    <text evidence="1">The sequence shown here is derived from an EMBL/GenBank/DDBJ whole genome shotgun (WGS) entry which is preliminary data.</text>
</comment>